<dbReference type="Pfam" id="PF00080">
    <property type="entry name" value="Sod_Cu"/>
    <property type="match status" value="1"/>
</dbReference>
<keyword evidence="5" id="KW-0963">Cytoplasm</keyword>
<dbReference type="PROSITE" id="PS50846">
    <property type="entry name" value="HMA_2"/>
    <property type="match status" value="1"/>
</dbReference>
<dbReference type="GO" id="GO:0005507">
    <property type="term" value="F:copper ion binding"/>
    <property type="evidence" value="ECO:0007669"/>
    <property type="project" value="InterPro"/>
</dbReference>
<comment type="similarity">
    <text evidence="3">Belongs to the CCS1 family.</text>
</comment>
<reference evidence="11" key="1">
    <citation type="submission" date="2016-03" db="EMBL/GenBank/DDBJ databases">
        <title>Updated assembly of Pseudogymnoascus destructans, the fungus causing white-nose syndrome of bats.</title>
        <authorList>
            <person name="Palmer J.M."/>
            <person name="Drees K.P."/>
            <person name="Foster J.T."/>
            <person name="Lindner D.L."/>
        </authorList>
    </citation>
    <scope>NUCLEOTIDE SEQUENCE [LARGE SCALE GENOMIC DNA]</scope>
    <source>
        <strain evidence="11">20631-21</strain>
    </source>
</reference>
<dbReference type="GO" id="GO:0005737">
    <property type="term" value="C:cytoplasm"/>
    <property type="evidence" value="ECO:0007669"/>
    <property type="project" value="UniProtKB-SubCell"/>
</dbReference>
<evidence type="ECO:0000256" key="6">
    <source>
        <dbReference type="ARBA" id="ARBA00022723"/>
    </source>
</evidence>
<dbReference type="CDD" id="cd00371">
    <property type="entry name" value="HMA"/>
    <property type="match status" value="1"/>
</dbReference>
<name>A0A177A6V7_9PEZI</name>
<dbReference type="FunFam" id="3.30.70.100:FF:000038">
    <property type="entry name" value="Superoxide dismutase 1 copper chaperone"/>
    <property type="match status" value="1"/>
</dbReference>
<evidence type="ECO:0000256" key="4">
    <source>
        <dbReference type="ARBA" id="ARBA00016103"/>
    </source>
</evidence>
<organism evidence="11">
    <name type="scientific">Pseudogymnoascus destructans</name>
    <dbReference type="NCBI Taxonomy" id="655981"/>
    <lineage>
        <taxon>Eukaryota</taxon>
        <taxon>Fungi</taxon>
        <taxon>Dikarya</taxon>
        <taxon>Ascomycota</taxon>
        <taxon>Pezizomycotina</taxon>
        <taxon>Leotiomycetes</taxon>
        <taxon>Thelebolales</taxon>
        <taxon>Thelebolaceae</taxon>
        <taxon>Pseudogymnoascus</taxon>
    </lineage>
</organism>
<evidence type="ECO:0000256" key="3">
    <source>
        <dbReference type="ARBA" id="ARBA00010636"/>
    </source>
</evidence>
<evidence type="ECO:0000313" key="11">
    <source>
        <dbReference type="EMBL" id="OAF57886.1"/>
    </source>
</evidence>
<dbReference type="eggNOG" id="KOG4656">
    <property type="taxonomic scope" value="Eukaryota"/>
</dbReference>
<comment type="similarity">
    <text evidence="8">In the C-terminal section; belongs to the Cu-Zn superoxide dismutase family.</text>
</comment>
<evidence type="ECO:0000256" key="2">
    <source>
        <dbReference type="ARBA" id="ARBA00004496"/>
    </source>
</evidence>
<dbReference type="InterPro" id="IPR036423">
    <property type="entry name" value="SOD-like_Cu/Zn_dom_sf"/>
</dbReference>
<dbReference type="InterPro" id="IPR001424">
    <property type="entry name" value="SOD_Cu_Zn_dom"/>
</dbReference>
<keyword evidence="6" id="KW-0479">Metal-binding</keyword>
<sequence length="246" mass="26303">MAITTPFQTLFAVPMTCESCVQDVSGSLHKLEGITKVNANLKDQLISIEGTAAPSAIVSAIQGTGRDAILRGTGTTDSSAVCILETHSQQLSDKVKGLIRMVQVSSLLTLFDLTIRGLAPGKYDATIRETGDISQGVVSTGAMWKDPVKEGPQGFKGRLGTVHVDGNGLGSVFIDKPIQIWEMIGRSIVVSRQHDGEGKFEKNDDNTLVGVIARSPGVWDNDKTVCSCSGKTLWEERKDEVGKGMI</sequence>
<dbReference type="VEuPathDB" id="FungiDB:GMDG_00277"/>
<accession>A0A177A6V7</accession>
<dbReference type="Gene3D" id="2.60.40.200">
    <property type="entry name" value="Superoxide dismutase, copper/zinc binding domain"/>
    <property type="match status" value="1"/>
</dbReference>
<dbReference type="InterPro" id="IPR024134">
    <property type="entry name" value="SOD_Cu/Zn_/chaperone"/>
</dbReference>
<keyword evidence="7" id="KW-1015">Disulfide bond</keyword>
<evidence type="ECO:0000256" key="1">
    <source>
        <dbReference type="ARBA" id="ARBA00001973"/>
    </source>
</evidence>
<dbReference type="EMBL" id="KV441398">
    <property type="protein sequence ID" value="OAF57886.1"/>
    <property type="molecule type" value="Genomic_DNA"/>
</dbReference>
<comment type="subcellular location">
    <subcellularLocation>
        <location evidence="2">Cytoplasm</location>
    </subcellularLocation>
</comment>
<evidence type="ECO:0000256" key="7">
    <source>
        <dbReference type="ARBA" id="ARBA00023157"/>
    </source>
</evidence>
<feature type="domain" description="HMA" evidence="10">
    <location>
        <begin position="6"/>
        <end position="69"/>
    </location>
</feature>
<dbReference type="Proteomes" id="UP000077154">
    <property type="component" value="Unassembled WGS sequence"/>
</dbReference>
<dbReference type="Pfam" id="PF00403">
    <property type="entry name" value="HMA"/>
    <property type="match status" value="1"/>
</dbReference>
<dbReference type="GO" id="GO:0006801">
    <property type="term" value="P:superoxide metabolic process"/>
    <property type="evidence" value="ECO:0007669"/>
    <property type="project" value="InterPro"/>
</dbReference>
<dbReference type="GeneID" id="36288347"/>
<dbReference type="Gene3D" id="3.30.70.100">
    <property type="match status" value="1"/>
</dbReference>
<dbReference type="OrthoDB" id="666972at2759"/>
<proteinExistence type="inferred from homology"/>
<dbReference type="InterPro" id="IPR036163">
    <property type="entry name" value="HMA_dom_sf"/>
</dbReference>
<evidence type="ECO:0000259" key="10">
    <source>
        <dbReference type="PROSITE" id="PS50846"/>
    </source>
</evidence>
<dbReference type="RefSeq" id="XP_024323172.1">
    <property type="nucleotide sequence ID" value="XM_024468903.1"/>
</dbReference>
<dbReference type="PANTHER" id="PTHR10003">
    <property type="entry name" value="SUPEROXIDE DISMUTASE CU-ZN -RELATED"/>
    <property type="match status" value="1"/>
</dbReference>
<dbReference type="SUPFAM" id="SSF55008">
    <property type="entry name" value="HMA, heavy metal-associated domain"/>
    <property type="match status" value="1"/>
</dbReference>
<dbReference type="SUPFAM" id="SSF49329">
    <property type="entry name" value="Cu,Zn superoxide dismutase-like"/>
    <property type="match status" value="1"/>
</dbReference>
<protein>
    <recommendedName>
        <fullName evidence="4">Superoxide dismutase 1 copper chaperone</fullName>
    </recommendedName>
    <alternativeName>
        <fullName evidence="9">Superoxide dismutase copper chaperone</fullName>
    </alternativeName>
</protein>
<evidence type="ECO:0000256" key="5">
    <source>
        <dbReference type="ARBA" id="ARBA00022490"/>
    </source>
</evidence>
<gene>
    <name evidence="11" type="primary">CCS1</name>
    <name evidence="11" type="ORF">VC83_05281</name>
</gene>
<dbReference type="AlphaFoldDB" id="A0A177A6V7"/>
<evidence type="ECO:0000256" key="9">
    <source>
        <dbReference type="ARBA" id="ARBA00032899"/>
    </source>
</evidence>
<evidence type="ECO:0000256" key="8">
    <source>
        <dbReference type="ARBA" id="ARBA00025798"/>
    </source>
</evidence>
<dbReference type="InterPro" id="IPR006121">
    <property type="entry name" value="HMA_dom"/>
</dbReference>
<comment type="cofactor">
    <cofactor evidence="1">
        <name>Cu(2+)</name>
        <dbReference type="ChEBI" id="CHEBI:29036"/>
    </cofactor>
</comment>